<organism evidence="1 2">
    <name type="scientific">Aurantiacibacter gilvus</name>
    <dbReference type="NCBI Taxonomy" id="3139141"/>
    <lineage>
        <taxon>Bacteria</taxon>
        <taxon>Pseudomonadati</taxon>
        <taxon>Pseudomonadota</taxon>
        <taxon>Alphaproteobacteria</taxon>
        <taxon>Sphingomonadales</taxon>
        <taxon>Erythrobacteraceae</taxon>
        <taxon>Aurantiacibacter</taxon>
    </lineage>
</organism>
<reference evidence="1 2" key="1">
    <citation type="submission" date="2024-04" db="EMBL/GenBank/DDBJ databases">
        <title>Aurantiacibacter sp. DGU6 16S ribosomal RNA gene Genome sequencing and assembly.</title>
        <authorList>
            <person name="Park S."/>
        </authorList>
    </citation>
    <scope>NUCLEOTIDE SEQUENCE [LARGE SCALE GENOMIC DNA]</scope>
    <source>
        <strain evidence="1 2">DGU6</strain>
    </source>
</reference>
<keyword evidence="2" id="KW-1185">Reference proteome</keyword>
<evidence type="ECO:0000313" key="1">
    <source>
        <dbReference type="EMBL" id="MEL1252090.1"/>
    </source>
</evidence>
<comment type="caution">
    <text evidence="1">The sequence shown here is derived from an EMBL/GenBank/DDBJ whole genome shotgun (WGS) entry which is preliminary data.</text>
</comment>
<accession>A0ABU9II24</accession>
<evidence type="ECO:0000313" key="2">
    <source>
        <dbReference type="Proteomes" id="UP001497045"/>
    </source>
</evidence>
<sequence>MRGVRAIAVPEDSLLAGFGGSEDYRDAFCREVPGAVSLEQFIERFYCSMVFWPERLVLSLIGRGASSADARALARGEVDRIAVWEVVERTDTAILLESKDTGTASWLAVEATTAGTNLLFGSWVGSLNDSGWKFMLHPHQWYSYVLLGGY</sequence>
<proteinExistence type="predicted"/>
<protein>
    <submittedName>
        <fullName evidence="1">Uncharacterized protein</fullName>
    </submittedName>
</protein>
<dbReference type="RefSeq" id="WP_341674625.1">
    <property type="nucleotide sequence ID" value="NZ_JBBYHV010000002.1"/>
</dbReference>
<dbReference type="EMBL" id="JBBYHV010000002">
    <property type="protein sequence ID" value="MEL1252090.1"/>
    <property type="molecule type" value="Genomic_DNA"/>
</dbReference>
<dbReference type="Proteomes" id="UP001497045">
    <property type="component" value="Unassembled WGS sequence"/>
</dbReference>
<gene>
    <name evidence="1" type="ORF">AAEO60_15540</name>
</gene>
<name>A0ABU9II24_9SPHN</name>